<evidence type="ECO:0000256" key="1">
    <source>
        <dbReference type="ARBA" id="ARBA00022723"/>
    </source>
</evidence>
<dbReference type="PROSITE" id="PS51318">
    <property type="entry name" value="TAT"/>
    <property type="match status" value="1"/>
</dbReference>
<dbReference type="CDD" id="cd13900">
    <property type="entry name" value="CuRO_3_Tth-MCO_like"/>
    <property type="match status" value="1"/>
</dbReference>
<evidence type="ECO:0000259" key="5">
    <source>
        <dbReference type="Pfam" id="PF07732"/>
    </source>
</evidence>
<comment type="caution">
    <text evidence="6">The sequence shown here is derived from an EMBL/GenBank/DDBJ whole genome shotgun (WGS) entry which is preliminary data.</text>
</comment>
<dbReference type="PROSITE" id="PS00080">
    <property type="entry name" value="MULTICOPPER_OXIDASE2"/>
    <property type="match status" value="1"/>
</dbReference>
<keyword evidence="2" id="KW-0560">Oxidoreductase</keyword>
<keyword evidence="1" id="KW-0479">Metal-binding</keyword>
<dbReference type="InterPro" id="IPR006311">
    <property type="entry name" value="TAT_signal"/>
</dbReference>
<dbReference type="PANTHER" id="PTHR11709">
    <property type="entry name" value="MULTI-COPPER OXIDASE"/>
    <property type="match status" value="1"/>
</dbReference>
<dbReference type="InterPro" id="IPR008972">
    <property type="entry name" value="Cupredoxin"/>
</dbReference>
<evidence type="ECO:0000313" key="7">
    <source>
        <dbReference type="Proteomes" id="UP001501586"/>
    </source>
</evidence>
<evidence type="ECO:0000313" key="6">
    <source>
        <dbReference type="EMBL" id="GAA4283769.1"/>
    </source>
</evidence>
<feature type="domain" description="Plastocyanin-like" evidence="5">
    <location>
        <begin position="70"/>
        <end position="177"/>
    </location>
</feature>
<evidence type="ECO:0000259" key="3">
    <source>
        <dbReference type="Pfam" id="PF00394"/>
    </source>
</evidence>
<dbReference type="InterPro" id="IPR011706">
    <property type="entry name" value="Cu-oxidase_C"/>
</dbReference>
<dbReference type="Proteomes" id="UP001501586">
    <property type="component" value="Unassembled WGS sequence"/>
</dbReference>
<accession>A0ABP8EIJ1</accession>
<evidence type="ECO:0000256" key="2">
    <source>
        <dbReference type="ARBA" id="ARBA00023002"/>
    </source>
</evidence>
<protein>
    <submittedName>
        <fullName evidence="6">Multicopper oxidase family protein</fullName>
    </submittedName>
</protein>
<sequence>MTRVSRRQLLALALGGAAAVVGGAGLWWTSGRRFTSGEGDELAEPEEFTSHDGLLELDLETAPERIRIGDREVSMLAFNGSVPGPTLRVAPGDTVRVRLRNSLDAPTNLHVHGLHVSPEDNGDNPFISVDPGQTFAYEFTLPADHPPGTYWYHPHRHGYVADQLAAGLFGAIVVADLESIPVTRERVLVVSDLTVDSSGNLASPDLMEQMMGREGELVVVNGQVRPRLAAAPGERERWRVINACTSRFLRLQLNGQSMQLLSLDLGRLAVPREVPEVVVLPGNRVELLVEGQEGSHTLAALPVDRGGMDGMMGGGMMNGSRPGASAPVELLTFQVTGSPVDALPPVPAAPAPRDLRGEPVEGRRRLDFGMAMGGGRMGPGGGPGMMAFTINGQEFDPDRIDADVAGGAVEEWTLTNSSPMDHPVHLHVWPMQIVEEGGRTVAEPRWQDVVNVPAFGEVKVLIAFDDFTGRSVFHCHILDHEDLGMMGTVRAR</sequence>
<organism evidence="6 7">
    <name type="scientific">Brevibacterium daeguense</name>
    <dbReference type="NCBI Taxonomy" id="909936"/>
    <lineage>
        <taxon>Bacteria</taxon>
        <taxon>Bacillati</taxon>
        <taxon>Actinomycetota</taxon>
        <taxon>Actinomycetes</taxon>
        <taxon>Micrococcales</taxon>
        <taxon>Brevibacteriaceae</taxon>
        <taxon>Brevibacterium</taxon>
    </lineage>
</organism>
<dbReference type="Gene3D" id="2.60.40.420">
    <property type="entry name" value="Cupredoxins - blue copper proteins"/>
    <property type="match status" value="3"/>
</dbReference>
<evidence type="ECO:0000259" key="4">
    <source>
        <dbReference type="Pfam" id="PF07731"/>
    </source>
</evidence>
<dbReference type="CDD" id="cd13853">
    <property type="entry name" value="CuRO_1_Tth-MCO_like"/>
    <property type="match status" value="1"/>
</dbReference>
<keyword evidence="7" id="KW-1185">Reference proteome</keyword>
<dbReference type="InterPro" id="IPR011707">
    <property type="entry name" value="Cu-oxidase-like_N"/>
</dbReference>
<dbReference type="InterPro" id="IPR001117">
    <property type="entry name" value="Cu-oxidase_2nd"/>
</dbReference>
<proteinExistence type="predicted"/>
<dbReference type="Pfam" id="PF07731">
    <property type="entry name" value="Cu-oxidase_2"/>
    <property type="match status" value="1"/>
</dbReference>
<dbReference type="SUPFAM" id="SSF49503">
    <property type="entry name" value="Cupredoxins"/>
    <property type="match status" value="3"/>
</dbReference>
<dbReference type="Pfam" id="PF00394">
    <property type="entry name" value="Cu-oxidase"/>
    <property type="match status" value="1"/>
</dbReference>
<dbReference type="InterPro" id="IPR045087">
    <property type="entry name" value="Cu-oxidase_fam"/>
</dbReference>
<dbReference type="PANTHER" id="PTHR11709:SF2">
    <property type="entry name" value="MULTICOPPER OXIDASE LPR1"/>
    <property type="match status" value="1"/>
</dbReference>
<dbReference type="Pfam" id="PF07732">
    <property type="entry name" value="Cu-oxidase_3"/>
    <property type="match status" value="1"/>
</dbReference>
<gene>
    <name evidence="6" type="ORF">GCM10022261_13000</name>
</gene>
<reference evidence="7" key="1">
    <citation type="journal article" date="2019" name="Int. J. Syst. Evol. Microbiol.">
        <title>The Global Catalogue of Microorganisms (GCM) 10K type strain sequencing project: providing services to taxonomists for standard genome sequencing and annotation.</title>
        <authorList>
            <consortium name="The Broad Institute Genomics Platform"/>
            <consortium name="The Broad Institute Genome Sequencing Center for Infectious Disease"/>
            <person name="Wu L."/>
            <person name="Ma J."/>
        </authorList>
    </citation>
    <scope>NUCLEOTIDE SEQUENCE [LARGE SCALE GENOMIC DNA]</scope>
    <source>
        <strain evidence="7">JCM 17458</strain>
    </source>
</reference>
<name>A0ABP8EIJ1_9MICO</name>
<feature type="domain" description="Plastocyanin-like" evidence="3">
    <location>
        <begin position="212"/>
        <end position="293"/>
    </location>
</feature>
<dbReference type="EMBL" id="BAABAZ010000004">
    <property type="protein sequence ID" value="GAA4283769.1"/>
    <property type="molecule type" value="Genomic_DNA"/>
</dbReference>
<feature type="domain" description="Plastocyanin-like" evidence="4">
    <location>
        <begin position="389"/>
        <end position="490"/>
    </location>
</feature>
<dbReference type="RefSeq" id="WP_236863836.1">
    <property type="nucleotide sequence ID" value="NZ_BAABAZ010000004.1"/>
</dbReference>
<dbReference type="InterPro" id="IPR002355">
    <property type="entry name" value="Cu_oxidase_Cu_BS"/>
</dbReference>